<evidence type="ECO:0000313" key="12">
    <source>
        <dbReference type="EMBL" id="AOY79089.1"/>
    </source>
</evidence>
<name>A0A1D9FUN3_MOOP1</name>
<keyword evidence="2" id="KW-0813">Transport</keyword>
<feature type="transmembrane region" description="Helical" evidence="9">
    <location>
        <begin position="264"/>
        <end position="285"/>
    </location>
</feature>
<keyword evidence="8 9" id="KW-0472">Membrane</keyword>
<dbReference type="InterPro" id="IPR003439">
    <property type="entry name" value="ABC_transporter-like_ATP-bd"/>
</dbReference>
<dbReference type="AlphaFoldDB" id="A0A1D9FUN3"/>
<dbReference type="GO" id="GO:0140359">
    <property type="term" value="F:ABC-type transporter activity"/>
    <property type="evidence" value="ECO:0007669"/>
    <property type="project" value="InterPro"/>
</dbReference>
<keyword evidence="5" id="KW-0547">Nucleotide-binding</keyword>
<dbReference type="FunFam" id="3.40.50.300:FF:000221">
    <property type="entry name" value="Multidrug ABC transporter ATP-binding protein"/>
    <property type="match status" value="1"/>
</dbReference>
<evidence type="ECO:0000256" key="1">
    <source>
        <dbReference type="ARBA" id="ARBA00004651"/>
    </source>
</evidence>
<evidence type="ECO:0000256" key="6">
    <source>
        <dbReference type="ARBA" id="ARBA00022840"/>
    </source>
</evidence>
<dbReference type="InterPro" id="IPR039421">
    <property type="entry name" value="Type_1_exporter"/>
</dbReference>
<dbReference type="Proteomes" id="UP000176944">
    <property type="component" value="Chromosome"/>
</dbReference>
<protein>
    <submittedName>
        <fullName evidence="12">ABC transporter ATP-binding protein</fullName>
    </submittedName>
</protein>
<feature type="transmembrane region" description="Helical" evidence="9">
    <location>
        <begin position="176"/>
        <end position="196"/>
    </location>
</feature>
<dbReference type="PROSITE" id="PS50929">
    <property type="entry name" value="ABC_TM1F"/>
    <property type="match status" value="1"/>
</dbReference>
<feature type="transmembrane region" description="Helical" evidence="9">
    <location>
        <begin position="150"/>
        <end position="170"/>
    </location>
</feature>
<evidence type="ECO:0000256" key="2">
    <source>
        <dbReference type="ARBA" id="ARBA00022448"/>
    </source>
</evidence>
<feature type="transmembrane region" description="Helical" evidence="9">
    <location>
        <begin position="73"/>
        <end position="92"/>
    </location>
</feature>
<evidence type="ECO:0000256" key="8">
    <source>
        <dbReference type="ARBA" id="ARBA00023136"/>
    </source>
</evidence>
<dbReference type="EMBL" id="CP017708">
    <property type="protein sequence ID" value="AOY79089.1"/>
    <property type="molecule type" value="Genomic_DNA"/>
</dbReference>
<dbReference type="SMART" id="SM00382">
    <property type="entry name" value="AAA"/>
    <property type="match status" value="1"/>
</dbReference>
<comment type="subcellular location">
    <subcellularLocation>
        <location evidence="1">Cell membrane</location>
        <topology evidence="1">Multi-pass membrane protein</topology>
    </subcellularLocation>
</comment>
<keyword evidence="6 12" id="KW-0067">ATP-binding</keyword>
<dbReference type="PROSITE" id="PS00211">
    <property type="entry name" value="ABC_TRANSPORTER_1"/>
    <property type="match status" value="1"/>
</dbReference>
<dbReference type="PROSITE" id="PS50893">
    <property type="entry name" value="ABC_TRANSPORTER_2"/>
    <property type="match status" value="1"/>
</dbReference>
<evidence type="ECO:0000259" key="11">
    <source>
        <dbReference type="PROSITE" id="PS50929"/>
    </source>
</evidence>
<keyword evidence="7 9" id="KW-1133">Transmembrane helix</keyword>
<dbReference type="GO" id="GO:0005524">
    <property type="term" value="F:ATP binding"/>
    <property type="evidence" value="ECO:0007669"/>
    <property type="project" value="UniProtKB-KW"/>
</dbReference>
<evidence type="ECO:0000256" key="4">
    <source>
        <dbReference type="ARBA" id="ARBA00022692"/>
    </source>
</evidence>
<reference evidence="13" key="1">
    <citation type="submission" date="2016-10" db="EMBL/GenBank/DDBJ databases">
        <title>Comparative genomics uncovers the prolific and rare metabolic potential of the cyanobacterial genus Moorea.</title>
        <authorList>
            <person name="Leao T."/>
            <person name="Castelao G."/>
            <person name="Korobeynikov A."/>
            <person name="Monroe E.A."/>
            <person name="Podell S."/>
            <person name="Glukhov E."/>
            <person name="Allen E."/>
            <person name="Gerwick W.H."/>
            <person name="Gerwick L."/>
        </authorList>
    </citation>
    <scope>NUCLEOTIDE SEQUENCE [LARGE SCALE GENOMIC DNA]</scope>
    <source>
        <strain evidence="13">JHB</strain>
    </source>
</reference>
<proteinExistence type="predicted"/>
<evidence type="ECO:0000256" key="9">
    <source>
        <dbReference type="SAM" id="Phobius"/>
    </source>
</evidence>
<organism evidence="12 13">
    <name type="scientific">Moorena producens (strain JHB)</name>
    <dbReference type="NCBI Taxonomy" id="1454205"/>
    <lineage>
        <taxon>Bacteria</taxon>
        <taxon>Bacillati</taxon>
        <taxon>Cyanobacteriota</taxon>
        <taxon>Cyanophyceae</taxon>
        <taxon>Coleofasciculales</taxon>
        <taxon>Coleofasciculaceae</taxon>
        <taxon>Moorena</taxon>
    </lineage>
</organism>
<dbReference type="Gene3D" id="3.40.50.300">
    <property type="entry name" value="P-loop containing nucleotide triphosphate hydrolases"/>
    <property type="match status" value="1"/>
</dbReference>
<evidence type="ECO:0000256" key="3">
    <source>
        <dbReference type="ARBA" id="ARBA00022475"/>
    </source>
</evidence>
<feature type="domain" description="ABC transmembrane type-1" evidence="11">
    <location>
        <begin position="20"/>
        <end position="321"/>
    </location>
</feature>
<dbReference type="InterPro" id="IPR003593">
    <property type="entry name" value="AAA+_ATPase"/>
</dbReference>
<dbReference type="SUPFAM" id="SSF52540">
    <property type="entry name" value="P-loop containing nucleoside triphosphate hydrolases"/>
    <property type="match status" value="1"/>
</dbReference>
<dbReference type="Pfam" id="PF00005">
    <property type="entry name" value="ABC_tran"/>
    <property type="match status" value="1"/>
</dbReference>
<dbReference type="GO" id="GO:0005886">
    <property type="term" value="C:plasma membrane"/>
    <property type="evidence" value="ECO:0007669"/>
    <property type="project" value="UniProtKB-SubCell"/>
</dbReference>
<dbReference type="SUPFAM" id="SSF90123">
    <property type="entry name" value="ABC transporter transmembrane region"/>
    <property type="match status" value="1"/>
</dbReference>
<evidence type="ECO:0000256" key="5">
    <source>
        <dbReference type="ARBA" id="ARBA00022741"/>
    </source>
</evidence>
<dbReference type="Gene3D" id="1.20.1560.10">
    <property type="entry name" value="ABC transporter type 1, transmembrane domain"/>
    <property type="match status" value="1"/>
</dbReference>
<dbReference type="PANTHER" id="PTHR24221:SF654">
    <property type="entry name" value="ATP-BINDING CASSETTE SUB-FAMILY B MEMBER 6"/>
    <property type="match status" value="1"/>
</dbReference>
<dbReference type="GO" id="GO:0034040">
    <property type="term" value="F:ATPase-coupled lipid transmembrane transporter activity"/>
    <property type="evidence" value="ECO:0007669"/>
    <property type="project" value="TreeGrafter"/>
</dbReference>
<evidence type="ECO:0000256" key="7">
    <source>
        <dbReference type="ARBA" id="ARBA00022989"/>
    </source>
</evidence>
<dbReference type="InterPro" id="IPR011527">
    <property type="entry name" value="ABC1_TM_dom"/>
</dbReference>
<dbReference type="GO" id="GO:0016887">
    <property type="term" value="F:ATP hydrolysis activity"/>
    <property type="evidence" value="ECO:0007669"/>
    <property type="project" value="InterPro"/>
</dbReference>
<feature type="domain" description="ABC transporter" evidence="10">
    <location>
        <begin position="366"/>
        <end position="594"/>
    </location>
</feature>
<keyword evidence="3" id="KW-1003">Cell membrane</keyword>
<gene>
    <name evidence="12" type="ORF">BJP36_03355</name>
</gene>
<evidence type="ECO:0000313" key="13">
    <source>
        <dbReference type="Proteomes" id="UP000176944"/>
    </source>
</evidence>
<keyword evidence="4 9" id="KW-0812">Transmembrane</keyword>
<dbReference type="Pfam" id="PF00664">
    <property type="entry name" value="ABC_membrane"/>
    <property type="match status" value="1"/>
</dbReference>
<dbReference type="InterPro" id="IPR027417">
    <property type="entry name" value="P-loop_NTPase"/>
</dbReference>
<feature type="transmembrane region" description="Helical" evidence="9">
    <location>
        <begin position="20"/>
        <end position="44"/>
    </location>
</feature>
<sequence length="594" mass="66553">MLRYIAKVLYVLGKTKKTLIILLFSFLLVSILEVFGIGLIGPFLSLASKPELIHDHSWLNLIYNHLGLNRESYFIALIGVLIVTIFCIKSFIRWRTQTNVFIFGFRQQGELATKLMGAYLAAPYTFHLGRNSANLIKTVMRETEQFANGVLMPLIILASNAIILVFLTLLLCINSLTIVVAFLAISFPVVLLFNSFKHKIISWGQQVSQSYENIIRIINHSLGGIKETQIIGCQSYFQNQIAEQARIYADVQGVFFAFKLSPRIVIETILVIFLVGVTSVFLILNQDIQELTAILSIFALASIRLIPAGSNLISGISVLRNSTYSLNKLYSDLKELENIETDNGSKVLAYPVIAEEGQRLRFTKQVVLESVNYRYPNASDNALTDISLTINKSQSIALIGKSGAGKTTLVDLILGLLKPQEGDLKVDGQSIYDDIRSWQNLIGYIPQSIFLMDDTIEKNIAFGVPEHKINYERLYQAMAAAQLIDFIEQLPNGVKTMVGERGVRFSGGQRQRIGIARSLYHEKEILVLDEATSALDNETERLVTEAIKSLSGTKTMILIAHRLSTVEHCDRIYLMDKGYITKSGSYQEVVLEKY</sequence>
<dbReference type="InterPro" id="IPR036640">
    <property type="entry name" value="ABC1_TM_sf"/>
</dbReference>
<dbReference type="InterPro" id="IPR017871">
    <property type="entry name" value="ABC_transporter-like_CS"/>
</dbReference>
<accession>A0A1D9FUN3</accession>
<evidence type="ECO:0000259" key="10">
    <source>
        <dbReference type="PROSITE" id="PS50893"/>
    </source>
</evidence>
<dbReference type="PANTHER" id="PTHR24221">
    <property type="entry name" value="ATP-BINDING CASSETTE SUB-FAMILY B"/>
    <property type="match status" value="1"/>
</dbReference>